<dbReference type="AlphaFoldDB" id="A0A6P1Q117"/>
<evidence type="ECO:0000256" key="3">
    <source>
        <dbReference type="ARBA" id="ARBA00022729"/>
    </source>
</evidence>
<dbReference type="GO" id="GO:0071555">
    <property type="term" value="P:cell wall organization"/>
    <property type="evidence" value="ECO:0007669"/>
    <property type="project" value="InterPro"/>
</dbReference>
<dbReference type="InterPro" id="IPR008962">
    <property type="entry name" value="PapD-like_sf"/>
</dbReference>
<dbReference type="Pfam" id="PF00345">
    <property type="entry name" value="PapD_N"/>
    <property type="match status" value="1"/>
</dbReference>
<evidence type="ECO:0000259" key="7">
    <source>
        <dbReference type="Pfam" id="PF00345"/>
    </source>
</evidence>
<keyword evidence="4" id="KW-0574">Periplasm</keyword>
<dbReference type="KEGG" id="mint:C7M51_01836"/>
<dbReference type="InterPro" id="IPR016148">
    <property type="entry name" value="Pili_assmbl_chaperone_C"/>
</dbReference>
<sequence length="240" mass="27051">MKLSNLVKKHCLLDKVNKSVLLASLMLIFSVFQAQASLTLDQSRVIISAQDGVGTIKINNPTNRDYLIQNWITDANNGTQEDIFVQPPLIKIKANHKVAINVEAIDPELEKKPHEQLYWLNVKEIPKVDKNQGGSQLLLVMLTRVKVLYRPDGVPAEMDKDYLKLKWKRAGNTLTVTNPTPYYITFNKVWEGNNTASPLVADMVAPGETLTIKNYRGSSMIHYNIIDDYGDNSDTVDIKL</sequence>
<dbReference type="SUPFAM" id="SSF49354">
    <property type="entry name" value="PapD-like"/>
    <property type="match status" value="1"/>
</dbReference>
<dbReference type="InterPro" id="IPR036316">
    <property type="entry name" value="Pili_assmbl_chap_C_dom_sf"/>
</dbReference>
<dbReference type="InterPro" id="IPR050643">
    <property type="entry name" value="Periplasmic_pilus_chap"/>
</dbReference>
<reference evidence="9 10" key="1">
    <citation type="submission" date="2018-03" db="EMBL/GenBank/DDBJ databases">
        <title>Pantoea intestinalis SRCM103226 isolated form the mealworm.</title>
        <authorList>
            <person name="Jeong D.-Y."/>
            <person name="Kim J.W."/>
        </authorList>
    </citation>
    <scope>NUCLEOTIDE SEQUENCE [LARGE SCALE GENOMIC DNA]</scope>
    <source>
        <strain evidence="9 10">SRCM103226</strain>
    </source>
</reference>
<dbReference type="InterPro" id="IPR016147">
    <property type="entry name" value="Pili_assmbl_chaperone_N"/>
</dbReference>
<keyword evidence="10" id="KW-1185">Reference proteome</keyword>
<dbReference type="EMBL" id="CP028271">
    <property type="protein sequence ID" value="QHM71545.1"/>
    <property type="molecule type" value="Genomic_DNA"/>
</dbReference>
<comment type="subcellular location">
    <subcellularLocation>
        <location evidence="1">Periplasm</location>
    </subcellularLocation>
</comment>
<feature type="domain" description="Pili assembly chaperone C-terminal" evidence="8">
    <location>
        <begin position="176"/>
        <end position="232"/>
    </location>
</feature>
<evidence type="ECO:0000256" key="2">
    <source>
        <dbReference type="ARBA" id="ARBA00007399"/>
    </source>
</evidence>
<feature type="domain" description="Pili assembly chaperone N-terminal" evidence="7">
    <location>
        <begin position="38"/>
        <end position="154"/>
    </location>
</feature>
<dbReference type="PRINTS" id="PR00969">
    <property type="entry name" value="CHAPERONPILI"/>
</dbReference>
<comment type="similarity">
    <text evidence="2">Belongs to the periplasmic pilus chaperone family.</text>
</comment>
<dbReference type="GO" id="GO:0030288">
    <property type="term" value="C:outer membrane-bounded periplasmic space"/>
    <property type="evidence" value="ECO:0007669"/>
    <property type="project" value="InterPro"/>
</dbReference>
<dbReference type="SUPFAM" id="SSF49584">
    <property type="entry name" value="Periplasmic chaperone C-domain"/>
    <property type="match status" value="1"/>
</dbReference>
<organism evidence="9 10">
    <name type="scientific">Mixta intestinalis</name>
    <dbReference type="NCBI Taxonomy" id="1615494"/>
    <lineage>
        <taxon>Bacteria</taxon>
        <taxon>Pseudomonadati</taxon>
        <taxon>Pseudomonadota</taxon>
        <taxon>Gammaproteobacteria</taxon>
        <taxon>Enterobacterales</taxon>
        <taxon>Erwiniaceae</taxon>
        <taxon>Mixta</taxon>
    </lineage>
</organism>
<evidence type="ECO:0000256" key="6">
    <source>
        <dbReference type="SAM" id="SignalP"/>
    </source>
</evidence>
<dbReference type="InterPro" id="IPR001829">
    <property type="entry name" value="Pili_assmbl_chaperone_bac"/>
</dbReference>
<name>A0A6P1Q117_9GAMM</name>
<evidence type="ECO:0000256" key="1">
    <source>
        <dbReference type="ARBA" id="ARBA00004418"/>
    </source>
</evidence>
<evidence type="ECO:0000256" key="5">
    <source>
        <dbReference type="ARBA" id="ARBA00023186"/>
    </source>
</evidence>
<proteinExistence type="inferred from homology"/>
<dbReference type="Gene3D" id="2.60.40.10">
    <property type="entry name" value="Immunoglobulins"/>
    <property type="match status" value="2"/>
</dbReference>
<evidence type="ECO:0000259" key="8">
    <source>
        <dbReference type="Pfam" id="PF02753"/>
    </source>
</evidence>
<accession>A0A6P1Q117</accession>
<protein>
    <submittedName>
        <fullName evidence="9">Chaperone protein FocC</fullName>
    </submittedName>
</protein>
<dbReference type="PANTHER" id="PTHR30251:SF2">
    <property type="entry name" value="FIMBRIAL CHAPERONE YADV-RELATED"/>
    <property type="match status" value="1"/>
</dbReference>
<evidence type="ECO:0000256" key="4">
    <source>
        <dbReference type="ARBA" id="ARBA00022764"/>
    </source>
</evidence>
<dbReference type="PANTHER" id="PTHR30251">
    <property type="entry name" value="PILUS ASSEMBLY CHAPERONE"/>
    <property type="match status" value="1"/>
</dbReference>
<feature type="chain" id="PRO_5027077593" evidence="6">
    <location>
        <begin position="37"/>
        <end position="240"/>
    </location>
</feature>
<evidence type="ECO:0000313" key="9">
    <source>
        <dbReference type="EMBL" id="QHM71545.1"/>
    </source>
</evidence>
<dbReference type="Pfam" id="PF02753">
    <property type="entry name" value="PapD_C"/>
    <property type="match status" value="1"/>
</dbReference>
<feature type="signal peptide" evidence="6">
    <location>
        <begin position="1"/>
        <end position="36"/>
    </location>
</feature>
<evidence type="ECO:0000313" key="10">
    <source>
        <dbReference type="Proteomes" id="UP000464053"/>
    </source>
</evidence>
<keyword evidence="5" id="KW-0143">Chaperone</keyword>
<dbReference type="Proteomes" id="UP000464053">
    <property type="component" value="Chromosome"/>
</dbReference>
<dbReference type="OrthoDB" id="9131059at2"/>
<keyword evidence="3 6" id="KW-0732">Signal</keyword>
<dbReference type="InterPro" id="IPR013783">
    <property type="entry name" value="Ig-like_fold"/>
</dbReference>
<gene>
    <name evidence="9" type="primary">focC_1</name>
    <name evidence="9" type="ORF">C7M51_01836</name>
</gene>
<dbReference type="RefSeq" id="WP_160621509.1">
    <property type="nucleotide sequence ID" value="NZ_CP028271.1"/>
</dbReference>